<sequence length="104" mass="10922">MILRDIAHVRTGDKGNTAQIAVFARSPEAYPLLVRAITAGRIAAHLPALPIDSITCYELPGLCALNFVIEGALAGGVTRSLALDPHGKTLGAQLLDLPIEEPAQ</sequence>
<protein>
    <recommendedName>
        <fullName evidence="1">AtuA-like ferredoxin-fold domain-containing protein</fullName>
    </recommendedName>
</protein>
<dbReference type="InterPro" id="IPR056362">
    <property type="entry name" value="AtuA-like_ferredoxin_dom"/>
</dbReference>
<organism evidence="2 3">
    <name type="scientific">Novosphingobium aerophilum</name>
    <dbReference type="NCBI Taxonomy" id="2839843"/>
    <lineage>
        <taxon>Bacteria</taxon>
        <taxon>Pseudomonadati</taxon>
        <taxon>Pseudomonadota</taxon>
        <taxon>Alphaproteobacteria</taxon>
        <taxon>Sphingomonadales</taxon>
        <taxon>Sphingomonadaceae</taxon>
        <taxon>Novosphingobium</taxon>
    </lineage>
</organism>
<dbReference type="PANTHER" id="PTHR47708:SF2">
    <property type="entry name" value="SI:CH73-132F6.5"/>
    <property type="match status" value="1"/>
</dbReference>
<proteinExistence type="predicted"/>
<dbReference type="PANTHER" id="PTHR47708">
    <property type="match status" value="1"/>
</dbReference>
<dbReference type="RefSeq" id="WP_185681890.1">
    <property type="nucleotide sequence ID" value="NZ_JACLAU010000001.1"/>
</dbReference>
<dbReference type="Pfam" id="PF23544">
    <property type="entry name" value="AtuA_ferredoxin"/>
    <property type="match status" value="1"/>
</dbReference>
<gene>
    <name evidence="2" type="ORF">H7F49_02140</name>
</gene>
<feature type="domain" description="AtuA-like ferredoxin-fold" evidence="1">
    <location>
        <begin position="2"/>
        <end position="99"/>
    </location>
</feature>
<comment type="caution">
    <text evidence="2">The sequence shown here is derived from an EMBL/GenBank/DDBJ whole genome shotgun (WGS) entry which is preliminary data.</text>
</comment>
<dbReference type="AlphaFoldDB" id="A0A7X1F504"/>
<accession>A0A7X1F504</accession>
<evidence type="ECO:0000259" key="1">
    <source>
        <dbReference type="Pfam" id="PF23544"/>
    </source>
</evidence>
<name>A0A7X1F504_9SPHN</name>
<reference evidence="2 3" key="1">
    <citation type="submission" date="2020-08" db="EMBL/GenBank/DDBJ databases">
        <title>The genome sequence of Novosphingobium flavum 4Y4.</title>
        <authorList>
            <person name="Liu Y."/>
        </authorList>
    </citation>
    <scope>NUCLEOTIDE SEQUENCE [LARGE SCALE GENOMIC DNA]</scope>
    <source>
        <strain evidence="2 3">4Y4</strain>
    </source>
</reference>
<keyword evidence="3" id="KW-1185">Reference proteome</keyword>
<dbReference type="EMBL" id="JACLAU010000001">
    <property type="protein sequence ID" value="MBC2650501.1"/>
    <property type="molecule type" value="Genomic_DNA"/>
</dbReference>
<evidence type="ECO:0000313" key="2">
    <source>
        <dbReference type="EMBL" id="MBC2650501.1"/>
    </source>
</evidence>
<dbReference type="Proteomes" id="UP000520156">
    <property type="component" value="Unassembled WGS sequence"/>
</dbReference>
<evidence type="ECO:0000313" key="3">
    <source>
        <dbReference type="Proteomes" id="UP000520156"/>
    </source>
</evidence>